<dbReference type="Proteomes" id="UP000265520">
    <property type="component" value="Unassembled WGS sequence"/>
</dbReference>
<proteinExistence type="predicted"/>
<reference evidence="1 2" key="1">
    <citation type="journal article" date="2018" name="Front. Plant Sci.">
        <title>Red Clover (Trifolium pratense) and Zigzag Clover (T. medium) - A Picture of Genomic Similarities and Differences.</title>
        <authorList>
            <person name="Dluhosova J."/>
            <person name="Istvanek J."/>
            <person name="Nedelnik J."/>
            <person name="Repkova J."/>
        </authorList>
    </citation>
    <scope>NUCLEOTIDE SEQUENCE [LARGE SCALE GENOMIC DNA]</scope>
    <source>
        <strain evidence="2">cv. 10/8</strain>
        <tissue evidence="1">Leaf</tissue>
    </source>
</reference>
<evidence type="ECO:0000313" key="1">
    <source>
        <dbReference type="EMBL" id="MCI08329.1"/>
    </source>
</evidence>
<keyword evidence="2" id="KW-1185">Reference proteome</keyword>
<accession>A0A392PA15</accession>
<comment type="caution">
    <text evidence="1">The sequence shown here is derived from an EMBL/GenBank/DDBJ whole genome shotgun (WGS) entry which is preliminary data.</text>
</comment>
<protein>
    <submittedName>
        <fullName evidence="1">Uncharacterized protein</fullName>
    </submittedName>
</protein>
<organism evidence="1 2">
    <name type="scientific">Trifolium medium</name>
    <dbReference type="NCBI Taxonomy" id="97028"/>
    <lineage>
        <taxon>Eukaryota</taxon>
        <taxon>Viridiplantae</taxon>
        <taxon>Streptophyta</taxon>
        <taxon>Embryophyta</taxon>
        <taxon>Tracheophyta</taxon>
        <taxon>Spermatophyta</taxon>
        <taxon>Magnoliopsida</taxon>
        <taxon>eudicotyledons</taxon>
        <taxon>Gunneridae</taxon>
        <taxon>Pentapetalae</taxon>
        <taxon>rosids</taxon>
        <taxon>fabids</taxon>
        <taxon>Fabales</taxon>
        <taxon>Fabaceae</taxon>
        <taxon>Papilionoideae</taxon>
        <taxon>50 kb inversion clade</taxon>
        <taxon>NPAAA clade</taxon>
        <taxon>Hologalegina</taxon>
        <taxon>IRL clade</taxon>
        <taxon>Trifolieae</taxon>
        <taxon>Trifolium</taxon>
    </lineage>
</organism>
<name>A0A392PA15_9FABA</name>
<evidence type="ECO:0000313" key="2">
    <source>
        <dbReference type="Proteomes" id="UP000265520"/>
    </source>
</evidence>
<dbReference type="AlphaFoldDB" id="A0A392PA15"/>
<dbReference type="EMBL" id="LXQA010068667">
    <property type="protein sequence ID" value="MCI08329.1"/>
    <property type="molecule type" value="Genomic_DNA"/>
</dbReference>
<sequence>QRWVAHWGFRDVFLVITIVPFGPRGQLPVQLVYCSNKGFGLVQGKDGETCVPTDSATDLTWIRDDLAGGATLAGGAPLPFQ</sequence>
<feature type="non-terminal residue" evidence="1">
    <location>
        <position position="1"/>
    </location>
</feature>